<evidence type="ECO:0008006" key="4">
    <source>
        <dbReference type="Google" id="ProtNLM"/>
    </source>
</evidence>
<comment type="caution">
    <text evidence="2">The sequence shown here is derived from an EMBL/GenBank/DDBJ whole genome shotgun (WGS) entry which is preliminary data.</text>
</comment>
<dbReference type="RefSeq" id="WP_379906349.1">
    <property type="nucleotide sequence ID" value="NZ_JBHRTR010000050.1"/>
</dbReference>
<sequence>MTGGRRHSPGAGAGRLLAAAVMGGSAVIVLAAPNLWRDDAALAERGILALWLIGAIACFIYLTGHRPRRQPLRWLARPGIGPLLAGTAAALVLASSWQGA</sequence>
<gene>
    <name evidence="2" type="ORF">ACFOGJ_26815</name>
</gene>
<dbReference type="Proteomes" id="UP001595528">
    <property type="component" value="Unassembled WGS sequence"/>
</dbReference>
<dbReference type="EMBL" id="JBHRTR010000050">
    <property type="protein sequence ID" value="MFC3230886.1"/>
    <property type="molecule type" value="Genomic_DNA"/>
</dbReference>
<name>A0ABV7L900_9PROT</name>
<keyword evidence="1" id="KW-0812">Transmembrane</keyword>
<evidence type="ECO:0000313" key="3">
    <source>
        <dbReference type="Proteomes" id="UP001595528"/>
    </source>
</evidence>
<keyword evidence="1" id="KW-0472">Membrane</keyword>
<keyword evidence="1" id="KW-1133">Transmembrane helix</keyword>
<proteinExistence type="predicted"/>
<protein>
    <recommendedName>
        <fullName evidence="4">Cyd operon protein YbgE</fullName>
    </recommendedName>
</protein>
<feature type="transmembrane region" description="Helical" evidence="1">
    <location>
        <begin position="42"/>
        <end position="62"/>
    </location>
</feature>
<feature type="transmembrane region" description="Helical" evidence="1">
    <location>
        <begin position="74"/>
        <end position="97"/>
    </location>
</feature>
<accession>A0ABV7L900</accession>
<feature type="transmembrane region" description="Helical" evidence="1">
    <location>
        <begin position="12"/>
        <end position="36"/>
    </location>
</feature>
<evidence type="ECO:0000313" key="2">
    <source>
        <dbReference type="EMBL" id="MFC3230886.1"/>
    </source>
</evidence>
<evidence type="ECO:0000256" key="1">
    <source>
        <dbReference type="SAM" id="Phobius"/>
    </source>
</evidence>
<reference evidence="3" key="1">
    <citation type="journal article" date="2019" name="Int. J. Syst. Evol. Microbiol.">
        <title>The Global Catalogue of Microorganisms (GCM) 10K type strain sequencing project: providing services to taxonomists for standard genome sequencing and annotation.</title>
        <authorList>
            <consortium name="The Broad Institute Genomics Platform"/>
            <consortium name="The Broad Institute Genome Sequencing Center for Infectious Disease"/>
            <person name="Wu L."/>
            <person name="Ma J."/>
        </authorList>
    </citation>
    <scope>NUCLEOTIDE SEQUENCE [LARGE SCALE GENOMIC DNA]</scope>
    <source>
        <strain evidence="3">KCTC 42964</strain>
    </source>
</reference>
<keyword evidence="3" id="KW-1185">Reference proteome</keyword>
<organism evidence="2 3">
    <name type="scientific">Marinibaculum pumilum</name>
    <dbReference type="NCBI Taxonomy" id="1766165"/>
    <lineage>
        <taxon>Bacteria</taxon>
        <taxon>Pseudomonadati</taxon>
        <taxon>Pseudomonadota</taxon>
        <taxon>Alphaproteobacteria</taxon>
        <taxon>Rhodospirillales</taxon>
        <taxon>Rhodospirillaceae</taxon>
        <taxon>Marinibaculum</taxon>
    </lineage>
</organism>